<feature type="transmembrane region" description="Helical" evidence="8">
    <location>
        <begin position="174"/>
        <end position="195"/>
    </location>
</feature>
<comment type="caution">
    <text evidence="10">The sequence shown here is derived from an EMBL/GenBank/DDBJ whole genome shotgun (WGS) entry which is preliminary data.</text>
</comment>
<organism evidence="10 11">
    <name type="scientific">Candidatus Nealsonbacteria bacterium CG23_combo_of_CG06-09_8_20_14_all_36_12</name>
    <dbReference type="NCBI Taxonomy" id="1974718"/>
    <lineage>
        <taxon>Bacteria</taxon>
        <taxon>Candidatus Nealsoniibacteriota</taxon>
    </lineage>
</organism>
<evidence type="ECO:0000256" key="5">
    <source>
        <dbReference type="ARBA" id="ARBA00022692"/>
    </source>
</evidence>
<evidence type="ECO:0000313" key="10">
    <source>
        <dbReference type="EMBL" id="PIP24868.1"/>
    </source>
</evidence>
<dbReference type="InterPro" id="IPR042094">
    <property type="entry name" value="T2SS_GspF_sf"/>
</dbReference>
<dbReference type="InterPro" id="IPR018076">
    <property type="entry name" value="T2SS_GspF_dom"/>
</dbReference>
<dbReference type="PANTHER" id="PTHR30012">
    <property type="entry name" value="GENERAL SECRETION PATHWAY PROTEIN"/>
    <property type="match status" value="1"/>
</dbReference>
<comment type="subcellular location">
    <subcellularLocation>
        <location evidence="1">Cell inner membrane</location>
        <topology evidence="1">Multi-pass membrane protein</topology>
    </subcellularLocation>
</comment>
<evidence type="ECO:0000256" key="4">
    <source>
        <dbReference type="ARBA" id="ARBA00022519"/>
    </source>
</evidence>
<dbReference type="PANTHER" id="PTHR30012:SF0">
    <property type="entry name" value="TYPE II SECRETION SYSTEM PROTEIN F-RELATED"/>
    <property type="match status" value="1"/>
</dbReference>
<keyword evidence="3" id="KW-1003">Cell membrane</keyword>
<accession>A0A2G9Z054</accession>
<proteinExistence type="inferred from homology"/>
<evidence type="ECO:0000313" key="11">
    <source>
        <dbReference type="Proteomes" id="UP000228681"/>
    </source>
</evidence>
<dbReference type="Pfam" id="PF00482">
    <property type="entry name" value="T2SSF"/>
    <property type="match status" value="2"/>
</dbReference>
<evidence type="ECO:0000256" key="3">
    <source>
        <dbReference type="ARBA" id="ARBA00022475"/>
    </source>
</evidence>
<dbReference type="EMBL" id="PCRS01000033">
    <property type="protein sequence ID" value="PIP24868.1"/>
    <property type="molecule type" value="Genomic_DNA"/>
</dbReference>
<feature type="domain" description="Type II secretion system protein GspF" evidence="9">
    <location>
        <begin position="278"/>
        <end position="399"/>
    </location>
</feature>
<evidence type="ECO:0000256" key="6">
    <source>
        <dbReference type="ARBA" id="ARBA00022989"/>
    </source>
</evidence>
<keyword evidence="6 8" id="KW-1133">Transmembrane helix</keyword>
<sequence length="407" mass="45709">MPRFFYIAKSFKGKDRTGVLEAPDEKTLARNLRQEGYILIKAKLEKAQPLERKISFDFLTRFKKISLTEKIFFTRNLQIMIGAGISMPRALRILSEQTKNKKFKNTLSKIEEDITKGQNLSDALSRHPEIFSELFINMIKVGEESGTLEEVLKNLTHQMEKEEELSSKVKGAMIYPLVILTVMIFIGILMMVMVVPKLTSIFEELKVDLPFTTQIIIGLGKSLEKNWPILILALLFLPIFLKIILKKKETKKIIDKLVLKLPIIAPITRKINTASTSRILGSLIASGVPIVRSLEIVANTLGNFYFKEAIKKAAEDVQKGKKLSQGLTPYQNLYPSIMIQMIAIGEETGESSGILGKVADFYEEEVSNITKNLSSIIEPILMVIIGAAVGFFAISMIQPMYSMMGAI</sequence>
<feature type="transmembrane region" description="Helical" evidence="8">
    <location>
        <begin position="380"/>
        <end position="401"/>
    </location>
</feature>
<reference evidence="10 11" key="1">
    <citation type="submission" date="2017-09" db="EMBL/GenBank/DDBJ databases">
        <title>Depth-based differentiation of microbial function through sediment-hosted aquifers and enrichment of novel symbionts in the deep terrestrial subsurface.</title>
        <authorList>
            <person name="Probst A.J."/>
            <person name="Ladd B."/>
            <person name="Jarett J.K."/>
            <person name="Geller-Mcgrath D.E."/>
            <person name="Sieber C.M."/>
            <person name="Emerson J.B."/>
            <person name="Anantharaman K."/>
            <person name="Thomas B.C."/>
            <person name="Malmstrom R."/>
            <person name="Stieglmeier M."/>
            <person name="Klingl A."/>
            <person name="Woyke T."/>
            <person name="Ryan C.M."/>
            <person name="Banfield J.F."/>
        </authorList>
    </citation>
    <scope>NUCLEOTIDE SEQUENCE [LARGE SCALE GENOMIC DNA]</scope>
    <source>
        <strain evidence="10">CG23_combo_of_CG06-09_8_20_14_all_36_12</strain>
    </source>
</reference>
<dbReference type="FunFam" id="1.20.81.30:FF:000001">
    <property type="entry name" value="Type II secretion system protein F"/>
    <property type="match status" value="2"/>
</dbReference>
<dbReference type="Proteomes" id="UP000228681">
    <property type="component" value="Unassembled WGS sequence"/>
</dbReference>
<keyword evidence="4" id="KW-0997">Cell inner membrane</keyword>
<evidence type="ECO:0000256" key="2">
    <source>
        <dbReference type="ARBA" id="ARBA00005745"/>
    </source>
</evidence>
<gene>
    <name evidence="10" type="ORF">COX34_01875</name>
</gene>
<evidence type="ECO:0000256" key="8">
    <source>
        <dbReference type="SAM" id="Phobius"/>
    </source>
</evidence>
<evidence type="ECO:0000256" key="1">
    <source>
        <dbReference type="ARBA" id="ARBA00004429"/>
    </source>
</evidence>
<evidence type="ECO:0000256" key="7">
    <source>
        <dbReference type="ARBA" id="ARBA00023136"/>
    </source>
</evidence>
<dbReference type="PRINTS" id="PR00812">
    <property type="entry name" value="BCTERIALGSPF"/>
</dbReference>
<evidence type="ECO:0000259" key="9">
    <source>
        <dbReference type="Pfam" id="PF00482"/>
    </source>
</evidence>
<name>A0A2G9Z054_9BACT</name>
<comment type="similarity">
    <text evidence="2">Belongs to the GSP F family.</text>
</comment>
<dbReference type="Gene3D" id="1.20.81.30">
    <property type="entry name" value="Type II secretion system (T2SS), domain F"/>
    <property type="match status" value="2"/>
</dbReference>
<protein>
    <recommendedName>
        <fullName evidence="9">Type II secretion system protein GspF domain-containing protein</fullName>
    </recommendedName>
</protein>
<dbReference type="InterPro" id="IPR003004">
    <property type="entry name" value="GspF/PilC"/>
</dbReference>
<keyword evidence="5 8" id="KW-0812">Transmembrane</keyword>
<dbReference type="GO" id="GO:0005886">
    <property type="term" value="C:plasma membrane"/>
    <property type="evidence" value="ECO:0007669"/>
    <property type="project" value="UniProtKB-SubCell"/>
</dbReference>
<keyword evidence="7 8" id="KW-0472">Membrane</keyword>
<feature type="domain" description="Type II secretion system protein GspF" evidence="9">
    <location>
        <begin position="73"/>
        <end position="196"/>
    </location>
</feature>
<dbReference type="AlphaFoldDB" id="A0A2G9Z054"/>
<feature type="transmembrane region" description="Helical" evidence="8">
    <location>
        <begin position="227"/>
        <end position="245"/>
    </location>
</feature>